<dbReference type="AlphaFoldDB" id="A0A074LWL0"/>
<protein>
    <recommendedName>
        <fullName evidence="3">Photosynthesis system II assembly factor Ycf48/Hcf136-like domain-containing protein</fullName>
    </recommendedName>
</protein>
<evidence type="ECO:0000259" key="3">
    <source>
        <dbReference type="Pfam" id="PF14870"/>
    </source>
</evidence>
<dbReference type="OrthoDB" id="501835at2"/>
<dbReference type="InterPro" id="IPR028203">
    <property type="entry name" value="PSII_CF48-like_dom"/>
</dbReference>
<dbReference type="Gene3D" id="2.130.10.10">
    <property type="entry name" value="YVTN repeat-like/Quinoprotein amine dehydrogenase"/>
    <property type="match status" value="2"/>
</dbReference>
<evidence type="ECO:0000313" key="5">
    <source>
        <dbReference type="Proteomes" id="UP000027931"/>
    </source>
</evidence>
<evidence type="ECO:0000313" key="4">
    <source>
        <dbReference type="EMBL" id="KEO84473.1"/>
    </source>
</evidence>
<dbReference type="GO" id="GO:0009523">
    <property type="term" value="C:photosystem II"/>
    <property type="evidence" value="ECO:0007669"/>
    <property type="project" value="UniProtKB-KW"/>
</dbReference>
<dbReference type="PROSITE" id="PS51257">
    <property type="entry name" value="PROKAR_LIPOPROTEIN"/>
    <property type="match status" value="1"/>
</dbReference>
<dbReference type="STRING" id="1157490.EL26_05075"/>
<dbReference type="SUPFAM" id="SSF110296">
    <property type="entry name" value="Oligoxyloglucan reducing end-specific cellobiohydrolase"/>
    <property type="match status" value="2"/>
</dbReference>
<organism evidence="4 5">
    <name type="scientific">Tumebacillus flagellatus</name>
    <dbReference type="NCBI Taxonomy" id="1157490"/>
    <lineage>
        <taxon>Bacteria</taxon>
        <taxon>Bacillati</taxon>
        <taxon>Bacillota</taxon>
        <taxon>Bacilli</taxon>
        <taxon>Bacillales</taxon>
        <taxon>Alicyclobacillaceae</taxon>
        <taxon>Tumebacillus</taxon>
    </lineage>
</organism>
<dbReference type="PANTHER" id="PTHR47199">
    <property type="entry name" value="PHOTOSYSTEM II STABILITY/ASSEMBLY FACTOR HCF136, CHLOROPLASTIC"/>
    <property type="match status" value="1"/>
</dbReference>
<name>A0A074LWL0_9BACL</name>
<dbReference type="Pfam" id="PF14870">
    <property type="entry name" value="PSII_BNR"/>
    <property type="match status" value="1"/>
</dbReference>
<dbReference type="InterPro" id="IPR002860">
    <property type="entry name" value="BNR_rpt"/>
</dbReference>
<keyword evidence="1" id="KW-0602">Photosynthesis</keyword>
<dbReference type="GO" id="GO:0015979">
    <property type="term" value="P:photosynthesis"/>
    <property type="evidence" value="ECO:0007669"/>
    <property type="project" value="UniProtKB-KW"/>
</dbReference>
<comment type="caution">
    <text evidence="4">The sequence shown here is derived from an EMBL/GenBank/DDBJ whole genome shotgun (WGS) entry which is preliminary data.</text>
</comment>
<sequence>MKKAGWLAVLATAGLITGCGTSGSAVEGQFSVDKKIGGAQIEGFPQPPVALEIHMANEKTGWAVSAGNVFRTEDGGGHWINALTFNYTDTMSPSELKPLDPAKLHTAYNGADEIWVSEAVEAGISPYVVQHTADGGRSGFKNWDTHSAPSAGEIQFVDSKHGWMLERMGGATGNDIVGLNRTEDGGATWTRVSGNDKHDGSDTFPYAGLKSGVSFADAQHGFATGYLRDVEVPFFYRTDDGGKTWKQQDLPIRSATITTQPPEFFNDGKDGVMAAVDGQELNVTFLITHDSGQTWQATTPRPFQLRSLKDPAIEKNGLRIDMVYDFADATRGWVMDQAEDLYATQDGGATWEAIPVPEDSALKQAMNEKRVKQLDFVSDQIGWALLVKPGGLGESIILKTEDGGHTWR</sequence>
<keyword evidence="2" id="KW-0604">Photosystem II</keyword>
<dbReference type="InterPro" id="IPR015943">
    <property type="entry name" value="WD40/YVTN_repeat-like_dom_sf"/>
</dbReference>
<reference evidence="4 5" key="1">
    <citation type="journal article" date="2013" name="Int. J. Syst. Evol. Microbiol.">
        <title>Tumebacillus flagellatus sp. nov., an alpha-amylase/pullulanase-producing bacterium isolated from cassava wastewater.</title>
        <authorList>
            <person name="Wang Q."/>
            <person name="Xie N."/>
            <person name="Qin Y."/>
            <person name="Shen N."/>
            <person name="Zhu J."/>
            <person name="Mi H."/>
            <person name="Huang R."/>
        </authorList>
    </citation>
    <scope>NUCLEOTIDE SEQUENCE [LARGE SCALE GENOMIC DNA]</scope>
    <source>
        <strain evidence="4 5">GST4</strain>
    </source>
</reference>
<dbReference type="EMBL" id="JMIR01000004">
    <property type="protein sequence ID" value="KEO84473.1"/>
    <property type="molecule type" value="Genomic_DNA"/>
</dbReference>
<dbReference type="PANTHER" id="PTHR47199:SF2">
    <property type="entry name" value="PHOTOSYSTEM II STABILITY_ASSEMBLY FACTOR HCF136, CHLOROPLASTIC"/>
    <property type="match status" value="1"/>
</dbReference>
<keyword evidence="5" id="KW-1185">Reference proteome</keyword>
<dbReference type="Proteomes" id="UP000027931">
    <property type="component" value="Unassembled WGS sequence"/>
</dbReference>
<dbReference type="eggNOG" id="COG4409">
    <property type="taxonomic scope" value="Bacteria"/>
</dbReference>
<accession>A0A074LWL0</accession>
<feature type="domain" description="Photosynthesis system II assembly factor Ycf48/Hcf136-like" evidence="3">
    <location>
        <begin position="324"/>
        <end position="407"/>
    </location>
</feature>
<gene>
    <name evidence="4" type="ORF">EL26_05075</name>
</gene>
<dbReference type="RefSeq" id="WP_038085077.1">
    <property type="nucleotide sequence ID" value="NZ_JMIR01000004.1"/>
</dbReference>
<proteinExistence type="predicted"/>
<evidence type="ECO:0000256" key="1">
    <source>
        <dbReference type="ARBA" id="ARBA00022531"/>
    </source>
</evidence>
<dbReference type="Pfam" id="PF02012">
    <property type="entry name" value="BNR"/>
    <property type="match status" value="1"/>
</dbReference>
<evidence type="ECO:0000256" key="2">
    <source>
        <dbReference type="ARBA" id="ARBA00023276"/>
    </source>
</evidence>